<comment type="caution">
    <text evidence="1">The sequence shown here is derived from an EMBL/GenBank/DDBJ whole genome shotgun (WGS) entry which is preliminary data.</text>
</comment>
<evidence type="ECO:0000313" key="1">
    <source>
        <dbReference type="EMBL" id="GMH12968.1"/>
    </source>
</evidence>
<name>A0AAD3SKP2_NEPGR</name>
<dbReference type="EMBL" id="BSYO01000012">
    <property type="protein sequence ID" value="GMH12968.1"/>
    <property type="molecule type" value="Genomic_DNA"/>
</dbReference>
<organism evidence="1 2">
    <name type="scientific">Nepenthes gracilis</name>
    <name type="common">Slender pitcher plant</name>
    <dbReference type="NCBI Taxonomy" id="150966"/>
    <lineage>
        <taxon>Eukaryota</taxon>
        <taxon>Viridiplantae</taxon>
        <taxon>Streptophyta</taxon>
        <taxon>Embryophyta</taxon>
        <taxon>Tracheophyta</taxon>
        <taxon>Spermatophyta</taxon>
        <taxon>Magnoliopsida</taxon>
        <taxon>eudicotyledons</taxon>
        <taxon>Gunneridae</taxon>
        <taxon>Pentapetalae</taxon>
        <taxon>Caryophyllales</taxon>
        <taxon>Nepenthaceae</taxon>
        <taxon>Nepenthes</taxon>
    </lineage>
</organism>
<keyword evidence="2" id="KW-1185">Reference proteome</keyword>
<gene>
    <name evidence="1" type="ORF">Nepgr_014809</name>
</gene>
<accession>A0AAD3SKP2</accession>
<dbReference type="Proteomes" id="UP001279734">
    <property type="component" value="Unassembled WGS sequence"/>
</dbReference>
<evidence type="ECO:0000313" key="2">
    <source>
        <dbReference type="Proteomes" id="UP001279734"/>
    </source>
</evidence>
<proteinExistence type="predicted"/>
<protein>
    <submittedName>
        <fullName evidence="1">Uncharacterized protein</fullName>
    </submittedName>
</protein>
<reference evidence="1" key="1">
    <citation type="submission" date="2023-05" db="EMBL/GenBank/DDBJ databases">
        <title>Nepenthes gracilis genome sequencing.</title>
        <authorList>
            <person name="Fukushima K."/>
        </authorList>
    </citation>
    <scope>NUCLEOTIDE SEQUENCE</scope>
    <source>
        <strain evidence="1">SING2019-196</strain>
    </source>
</reference>
<sequence>MDPGYLASTSRTNKANQQLNTSARNIFSKQEEIRDAVSSLAFQGNTKHLQQEVLLQHQLTISQQLPHRSNRILDHSHNSY</sequence>
<dbReference type="AlphaFoldDB" id="A0AAD3SKP2"/>